<evidence type="ECO:0000313" key="2">
    <source>
        <dbReference type="EMBL" id="TXF88391.1"/>
    </source>
</evidence>
<keyword evidence="3" id="KW-1185">Reference proteome</keyword>
<organism evidence="2 3">
    <name type="scientific">Neolewinella aurantiaca</name>
    <dbReference type="NCBI Taxonomy" id="2602767"/>
    <lineage>
        <taxon>Bacteria</taxon>
        <taxon>Pseudomonadati</taxon>
        <taxon>Bacteroidota</taxon>
        <taxon>Saprospiria</taxon>
        <taxon>Saprospirales</taxon>
        <taxon>Lewinellaceae</taxon>
        <taxon>Neolewinella</taxon>
    </lineage>
</organism>
<feature type="domain" description="Rhodanese" evidence="1">
    <location>
        <begin position="56"/>
        <end position="80"/>
    </location>
</feature>
<dbReference type="InterPro" id="IPR001763">
    <property type="entry name" value="Rhodanese-like_dom"/>
</dbReference>
<dbReference type="OrthoDB" id="931346at2"/>
<name>A0A5C7FQS4_9BACT</name>
<dbReference type="EMBL" id="VOXD01000023">
    <property type="protein sequence ID" value="TXF88391.1"/>
    <property type="molecule type" value="Genomic_DNA"/>
</dbReference>
<evidence type="ECO:0000259" key="1">
    <source>
        <dbReference type="PROSITE" id="PS50206"/>
    </source>
</evidence>
<evidence type="ECO:0000313" key="3">
    <source>
        <dbReference type="Proteomes" id="UP000321907"/>
    </source>
</evidence>
<dbReference type="AlphaFoldDB" id="A0A5C7FQS4"/>
<dbReference type="PROSITE" id="PS50206">
    <property type="entry name" value="RHODANESE_3"/>
    <property type="match status" value="1"/>
</dbReference>
<sequence>MNRTLILLLAVLLLGGIAWWATSSAQKPASAEERAEIRRFGYQNFDEVHKIFVADRKGHNVTLVRGGISGWLADGKPANDNIMKNLSDAVQNMDIRSLPTEKAKPNMVKDLATNGILVQLFDKEGKKLRGYYLGSGTYDELGTNAIVEGSEEPYVVHLPHFTGNIRQRFTHWDDEWRDKVYFRVDPENIELFSIEYPRQRNKSFKITRDGDKYVAAPFYETGQPVREVSRAAVESALVRYEKYYINRYQNNDKEGIEAVKGILPFATITVKQAGSEAQEMRVFPKYTNHTFTQDPKTGAVTEQNGLESYNAYINNGEDWVLLNVETAQQLFIGFDSFQ</sequence>
<proteinExistence type="predicted"/>
<accession>A0A5C7FQS4</accession>
<reference evidence="2 3" key="1">
    <citation type="submission" date="2019-08" db="EMBL/GenBank/DDBJ databases">
        <title>Lewinella sp. strain SSH13 Genome sequencing and assembly.</title>
        <authorList>
            <person name="Kim I."/>
        </authorList>
    </citation>
    <scope>NUCLEOTIDE SEQUENCE [LARGE SCALE GENOMIC DNA]</scope>
    <source>
        <strain evidence="2 3">SSH13</strain>
    </source>
</reference>
<comment type="caution">
    <text evidence="2">The sequence shown here is derived from an EMBL/GenBank/DDBJ whole genome shotgun (WGS) entry which is preliminary data.</text>
</comment>
<dbReference type="RefSeq" id="WP_147931520.1">
    <property type="nucleotide sequence ID" value="NZ_VOXD01000023.1"/>
</dbReference>
<gene>
    <name evidence="2" type="ORF">FUA23_14735</name>
</gene>
<dbReference type="Proteomes" id="UP000321907">
    <property type="component" value="Unassembled WGS sequence"/>
</dbReference>
<protein>
    <recommendedName>
        <fullName evidence="1">Rhodanese domain-containing protein</fullName>
    </recommendedName>
</protein>